<dbReference type="InterPro" id="IPR041664">
    <property type="entry name" value="AAA_16"/>
</dbReference>
<keyword evidence="6" id="KW-1185">Reference proteome</keyword>
<dbReference type="Pfam" id="PF13191">
    <property type="entry name" value="AAA_16"/>
    <property type="match status" value="1"/>
</dbReference>
<name>A0A841FHK0_9ACTN</name>
<evidence type="ECO:0000256" key="1">
    <source>
        <dbReference type="ARBA" id="ARBA00022741"/>
    </source>
</evidence>
<dbReference type="Gene3D" id="3.40.50.300">
    <property type="entry name" value="P-loop containing nucleotide triphosphate hydrolases"/>
    <property type="match status" value="1"/>
</dbReference>
<feature type="domain" description="Orc1-like AAA ATPase" evidence="4">
    <location>
        <begin position="24"/>
        <end position="184"/>
    </location>
</feature>
<gene>
    <name evidence="5" type="ORF">HNR73_002303</name>
</gene>
<dbReference type="GO" id="GO:0005737">
    <property type="term" value="C:cytoplasm"/>
    <property type="evidence" value="ECO:0007669"/>
    <property type="project" value="TreeGrafter"/>
</dbReference>
<dbReference type="GO" id="GO:0005524">
    <property type="term" value="F:ATP binding"/>
    <property type="evidence" value="ECO:0007669"/>
    <property type="project" value="UniProtKB-KW"/>
</dbReference>
<dbReference type="PANTHER" id="PTHR16305:SF28">
    <property type="entry name" value="GUANYLATE CYCLASE DOMAIN-CONTAINING PROTEIN"/>
    <property type="match status" value="1"/>
</dbReference>
<comment type="caution">
    <text evidence="5">The sequence shown here is derived from an EMBL/GenBank/DDBJ whole genome shotgun (WGS) entry which is preliminary data.</text>
</comment>
<evidence type="ECO:0000256" key="2">
    <source>
        <dbReference type="ARBA" id="ARBA00022840"/>
    </source>
</evidence>
<reference evidence="5 6" key="1">
    <citation type="submission" date="2020-08" db="EMBL/GenBank/DDBJ databases">
        <title>Genomic Encyclopedia of Type Strains, Phase IV (KMG-IV): sequencing the most valuable type-strain genomes for metagenomic binning, comparative biology and taxonomic classification.</title>
        <authorList>
            <person name="Goeker M."/>
        </authorList>
    </citation>
    <scope>NUCLEOTIDE SEQUENCE [LARGE SCALE GENOMIC DNA]</scope>
    <source>
        <strain evidence="5 6">YIM 65646</strain>
    </source>
</reference>
<dbReference type="InterPro" id="IPR027417">
    <property type="entry name" value="P-loop_NTPase"/>
</dbReference>
<accession>A0A841FHK0</accession>
<keyword evidence="2" id="KW-0067">ATP-binding</keyword>
<dbReference type="PANTHER" id="PTHR16305">
    <property type="entry name" value="TESTICULAR SOLUBLE ADENYLYL CYCLASE"/>
    <property type="match status" value="1"/>
</dbReference>
<dbReference type="Proteomes" id="UP000548476">
    <property type="component" value="Unassembled WGS sequence"/>
</dbReference>
<protein>
    <submittedName>
        <fullName evidence="5">Tetratricopeptide (TPR) repeat protein</fullName>
    </submittedName>
</protein>
<feature type="region of interest" description="Disordered" evidence="3">
    <location>
        <begin position="1"/>
        <end position="25"/>
    </location>
</feature>
<evidence type="ECO:0000259" key="4">
    <source>
        <dbReference type="Pfam" id="PF13191"/>
    </source>
</evidence>
<evidence type="ECO:0000313" key="5">
    <source>
        <dbReference type="EMBL" id="MBB6034453.1"/>
    </source>
</evidence>
<dbReference type="AlphaFoldDB" id="A0A841FHK0"/>
<evidence type="ECO:0000313" key="6">
    <source>
        <dbReference type="Proteomes" id="UP000548476"/>
    </source>
</evidence>
<proteinExistence type="predicted"/>
<evidence type="ECO:0000256" key="3">
    <source>
        <dbReference type="SAM" id="MobiDB-lite"/>
    </source>
</evidence>
<dbReference type="EMBL" id="JACHGT010000004">
    <property type="protein sequence ID" value="MBB6034453.1"/>
    <property type="molecule type" value="Genomic_DNA"/>
</dbReference>
<keyword evidence="1" id="KW-0547">Nucleotide-binding</keyword>
<dbReference type="GO" id="GO:0004016">
    <property type="term" value="F:adenylate cyclase activity"/>
    <property type="evidence" value="ECO:0007669"/>
    <property type="project" value="TreeGrafter"/>
</dbReference>
<sequence>MLDGGEVRPGDPTRGDGERDMTPELFGRDHPAALLRAEIGRVTDGNGGLVFVTGEAGIGKTTLVTEAAEWARQAGALVLSGSCWDSHNAPGYWPWTQVIRALHRHAPPARAAEPGSVELTALLEEGQEADGFLLYDAVTSALVTAAQSRPLVVVLDDLHWADAASLRLLEFAAQHSRFEPLLFIGTYRDVEVEVDPHPLRELMLPLLGRATTLTLTGLDAGAVGAIMARTTGREPAPEVVAEVHLRTGGNPFFVEQTARLWRAGQSVSAIAPGVSDAVRRRLAQLPPQVARLLSDASVLGRRFHRQVLAALVRSPVAQVDRMLDQAVTARLVAADGGGRFAFAHDLVRETLYEAVADAPARHAAVVHAIDHSPALAERVLPADLAGHAHLAGEALEAPKAVAVLRAAARNAGDRFSFEEATTHLRRALERFPPEPSREKILLQLSLGGELHHCGARNPAWAVFEQAAEDARAIEDPELLARVALTVHRQGTAEEKADFKTRLLTEAHRTMVRDVTAHVGGGREIDHLARELAVRVSVLARRDGDDEALGFGLWARHDVIWGPGTAPEREALTREMIEIAHRSGDADLLEYATALLWVALAEQGDPRYLATLEELGETVRQGSRMSAGLDIDRAIIAAMRGRFAEAEELFGRFAAVPEEHEHEHWAFMGVHITWARLLIQGDHERIGELLAGLGPADYPHVDLLAAITAGQRGVAMPVAAEYPRMFESLALRARAVAAAIDGDPAECARMRETLEPLRGQWLVSLYGCDLSGPVALWLGRLAAAVGDTVAARADYGEALRSAEDMGARPWALEARAALAVLAVSEGTPGAAEDVAAVEAEAAELGMAHLTALSTVEAVAGGEFRREGAVWSLGWEGTTVRVPDAKGLHDIHALLGAPGVDVPAVRLLDPAGGETVVAARAMGGDPVLDEEARARYKRRLVELDEAIDRATGLGQDTRAAHLDHERDALLDELRTATGLGGRPRRLGDEAERARKTVTARIRDTLRRLDTQHPPLAAHLREAVSTGAVCRYEGEGGVRWRL</sequence>
<dbReference type="SUPFAM" id="SSF52540">
    <property type="entry name" value="P-loop containing nucleoside triphosphate hydrolases"/>
    <property type="match status" value="1"/>
</dbReference>
<organism evidence="5 6">
    <name type="scientific">Phytomonospora endophytica</name>
    <dbReference type="NCBI Taxonomy" id="714109"/>
    <lineage>
        <taxon>Bacteria</taxon>
        <taxon>Bacillati</taxon>
        <taxon>Actinomycetota</taxon>
        <taxon>Actinomycetes</taxon>
        <taxon>Micromonosporales</taxon>
        <taxon>Micromonosporaceae</taxon>
        <taxon>Phytomonospora</taxon>
    </lineage>
</organism>